<evidence type="ECO:0000313" key="2">
    <source>
        <dbReference type="Proteomes" id="UP000010301"/>
    </source>
</evidence>
<dbReference type="EMBL" id="ACFG01000006">
    <property type="protein sequence ID" value="EEH64266.1"/>
    <property type="molecule type" value="Genomic_DNA"/>
</dbReference>
<accession>C0VZG5</accession>
<dbReference type="AlphaFoldDB" id="C0VZG5"/>
<evidence type="ECO:0000313" key="1">
    <source>
        <dbReference type="EMBL" id="EEH64266.1"/>
    </source>
</evidence>
<keyword evidence="2" id="KW-1185">Reference proteome</keyword>
<protein>
    <submittedName>
        <fullName evidence="1">Uncharacterized protein</fullName>
    </submittedName>
</protein>
<gene>
    <name evidence="1" type="ORF">HMPREF0044_0555</name>
</gene>
<organism evidence="1 2">
    <name type="scientific">Gleimia coleocanis DSM 15436</name>
    <dbReference type="NCBI Taxonomy" id="525245"/>
    <lineage>
        <taxon>Bacteria</taxon>
        <taxon>Bacillati</taxon>
        <taxon>Actinomycetota</taxon>
        <taxon>Actinomycetes</taxon>
        <taxon>Actinomycetales</taxon>
        <taxon>Actinomycetaceae</taxon>
        <taxon>Gleimia</taxon>
    </lineage>
</organism>
<dbReference type="STRING" id="525245.HMPREF0044_0555"/>
<sequence length="52" mass="6018">MLDVAGVIAVFLAFDRASRYTDRVMEIVEQNTVIELDRDAKSLYGRAWNRKN</sequence>
<dbReference type="Proteomes" id="UP000010301">
    <property type="component" value="Unassembled WGS sequence"/>
</dbReference>
<reference evidence="1 2" key="1">
    <citation type="submission" date="2009-01" db="EMBL/GenBank/DDBJ databases">
        <authorList>
            <person name="Qin X."/>
            <person name="Bachman B."/>
            <person name="Battles P."/>
            <person name="Bell A."/>
            <person name="Bess C."/>
            <person name="Bickham C."/>
            <person name="Chaboub L."/>
            <person name="Chen D."/>
            <person name="Coyle M."/>
            <person name="Deiros D.R."/>
            <person name="Dinh H."/>
            <person name="Forbes L."/>
            <person name="Fowler G."/>
            <person name="Francisco L."/>
            <person name="Fu Q."/>
            <person name="Gubbala S."/>
            <person name="Hale W."/>
            <person name="Han Y."/>
            <person name="Hemphill L."/>
            <person name="Highlander S.K."/>
            <person name="Hirani K."/>
            <person name="Hogues M."/>
            <person name="Jackson L."/>
            <person name="Jakkamsetti A."/>
            <person name="Javaid M."/>
            <person name="Jiang H."/>
            <person name="Korchina V."/>
            <person name="Kovar C."/>
            <person name="Lara F."/>
            <person name="Lee S."/>
            <person name="Mata R."/>
            <person name="Mathew T."/>
            <person name="Moen C."/>
            <person name="Morales K."/>
            <person name="Munidasa M."/>
            <person name="Nazareth L."/>
            <person name="Ngo R."/>
            <person name="Nguyen L."/>
            <person name="Okwuonu G."/>
            <person name="Ongeri F."/>
            <person name="Patil S."/>
            <person name="Petrosino J."/>
            <person name="Pham C."/>
            <person name="Pham P."/>
            <person name="Pu L.-L."/>
            <person name="Puazo M."/>
            <person name="Raj R."/>
            <person name="Reid J."/>
            <person name="Rouhana J."/>
            <person name="Saada N."/>
            <person name="Shang Y."/>
            <person name="Simmons D."/>
            <person name="Thornton R."/>
            <person name="Warren J."/>
            <person name="Weissenberger G."/>
            <person name="Zhang J."/>
            <person name="Zhang L."/>
            <person name="Zhou C."/>
            <person name="Zhu D."/>
            <person name="Muzny D."/>
            <person name="Worley K."/>
            <person name="Gibbs R."/>
        </authorList>
    </citation>
    <scope>NUCLEOTIDE SEQUENCE [LARGE SCALE GENOMIC DNA]</scope>
    <source>
        <strain evidence="1 2">DSM 15436</strain>
    </source>
</reference>
<proteinExistence type="predicted"/>
<comment type="caution">
    <text evidence="1">The sequence shown here is derived from an EMBL/GenBank/DDBJ whole genome shotgun (WGS) entry which is preliminary data.</text>
</comment>
<name>C0VZG5_9ACTO</name>
<dbReference type="HOGENOM" id="CLU_3075769_0_0_11"/>